<name>A0A8T0X927_PANVG</name>
<dbReference type="EMBL" id="CM029038">
    <property type="protein sequence ID" value="KAG2653884.1"/>
    <property type="molecule type" value="Genomic_DNA"/>
</dbReference>
<dbReference type="AlphaFoldDB" id="A0A8T0X927"/>
<evidence type="ECO:0000313" key="2">
    <source>
        <dbReference type="EMBL" id="KAG2653884.1"/>
    </source>
</evidence>
<feature type="compositionally biased region" description="Polar residues" evidence="1">
    <location>
        <begin position="171"/>
        <end position="183"/>
    </location>
</feature>
<protein>
    <submittedName>
        <fullName evidence="2">Uncharacterized protein</fullName>
    </submittedName>
</protein>
<feature type="region of interest" description="Disordered" evidence="1">
    <location>
        <begin position="53"/>
        <end position="183"/>
    </location>
</feature>
<feature type="compositionally biased region" description="Polar residues" evidence="1">
    <location>
        <begin position="148"/>
        <end position="159"/>
    </location>
</feature>
<proteinExistence type="predicted"/>
<accession>A0A8T0X927</accession>
<sequence length="183" mass="19921">MEPPGETGEREMLAAGWSPRRRVGCHAGVSGASACPASLSRLTAAWSPQPLDSKFLRAVRPPTPRRKTNIPCAPTSPGTPGRPAGAHRPPPYRRPTHVDNVAKSIGNSARRSARRGQSVRLPREAAGRHRCRRAADGGAVPSQETDRVSISPTEQQNRIKMSRRRRRRRSNASFFPTPSANAL</sequence>
<dbReference type="Proteomes" id="UP000823388">
    <property type="component" value="Chromosome 1N"/>
</dbReference>
<evidence type="ECO:0000313" key="3">
    <source>
        <dbReference type="Proteomes" id="UP000823388"/>
    </source>
</evidence>
<gene>
    <name evidence="2" type="ORF">PVAP13_1NG411519</name>
</gene>
<feature type="compositionally biased region" description="Basic residues" evidence="1">
    <location>
        <begin position="160"/>
        <end position="170"/>
    </location>
</feature>
<comment type="caution">
    <text evidence="2">The sequence shown here is derived from an EMBL/GenBank/DDBJ whole genome shotgun (WGS) entry which is preliminary data.</text>
</comment>
<reference evidence="2" key="1">
    <citation type="submission" date="2020-05" db="EMBL/GenBank/DDBJ databases">
        <title>WGS assembly of Panicum virgatum.</title>
        <authorList>
            <person name="Lovell J.T."/>
            <person name="Jenkins J."/>
            <person name="Shu S."/>
            <person name="Juenger T.E."/>
            <person name="Schmutz J."/>
        </authorList>
    </citation>
    <scope>NUCLEOTIDE SEQUENCE</scope>
    <source>
        <strain evidence="2">AP13</strain>
    </source>
</reference>
<feature type="compositionally biased region" description="Low complexity" evidence="1">
    <location>
        <begin position="78"/>
        <end position="87"/>
    </location>
</feature>
<keyword evidence="3" id="KW-1185">Reference proteome</keyword>
<evidence type="ECO:0000256" key="1">
    <source>
        <dbReference type="SAM" id="MobiDB-lite"/>
    </source>
</evidence>
<organism evidence="2 3">
    <name type="scientific">Panicum virgatum</name>
    <name type="common">Blackwell switchgrass</name>
    <dbReference type="NCBI Taxonomy" id="38727"/>
    <lineage>
        <taxon>Eukaryota</taxon>
        <taxon>Viridiplantae</taxon>
        <taxon>Streptophyta</taxon>
        <taxon>Embryophyta</taxon>
        <taxon>Tracheophyta</taxon>
        <taxon>Spermatophyta</taxon>
        <taxon>Magnoliopsida</taxon>
        <taxon>Liliopsida</taxon>
        <taxon>Poales</taxon>
        <taxon>Poaceae</taxon>
        <taxon>PACMAD clade</taxon>
        <taxon>Panicoideae</taxon>
        <taxon>Panicodae</taxon>
        <taxon>Paniceae</taxon>
        <taxon>Panicinae</taxon>
        <taxon>Panicum</taxon>
        <taxon>Panicum sect. Hiantes</taxon>
    </lineage>
</organism>